<dbReference type="AlphaFoldDB" id="A0A1R4GVA5"/>
<dbReference type="GO" id="GO:0016020">
    <property type="term" value="C:membrane"/>
    <property type="evidence" value="ECO:0007669"/>
    <property type="project" value="TreeGrafter"/>
</dbReference>
<dbReference type="OrthoDB" id="5853561at2"/>
<proteinExistence type="predicted"/>
<evidence type="ECO:0000259" key="2">
    <source>
        <dbReference type="Pfam" id="PF00561"/>
    </source>
</evidence>
<dbReference type="PANTHER" id="PTHR43798:SF31">
    <property type="entry name" value="AB HYDROLASE SUPERFAMILY PROTEIN YCLE"/>
    <property type="match status" value="1"/>
</dbReference>
<dbReference type="EC" id="3.7.1.9" evidence="3"/>
<dbReference type="PRINTS" id="PR00111">
    <property type="entry name" value="ABHYDROLASE"/>
</dbReference>
<dbReference type="PANTHER" id="PTHR43798">
    <property type="entry name" value="MONOACYLGLYCEROL LIPASE"/>
    <property type="match status" value="1"/>
</dbReference>
<dbReference type="EMBL" id="FUGE01000151">
    <property type="protein sequence ID" value="SJM72129.1"/>
    <property type="molecule type" value="Genomic_DNA"/>
</dbReference>
<name>A0A1R4GVA5_9GAMM</name>
<protein>
    <submittedName>
        <fullName evidence="3">2-hydroxymuconate semialdehyde hydrolase</fullName>
        <ecNumber evidence="3">3.7.1.9</ecNumber>
    </submittedName>
</protein>
<dbReference type="GO" id="GO:0018775">
    <property type="term" value="F:2-hydroxymuconate-semialdehyde hydrolase activity"/>
    <property type="evidence" value="ECO:0007669"/>
    <property type="project" value="UniProtKB-EC"/>
</dbReference>
<feature type="domain" description="AB hydrolase-1" evidence="2">
    <location>
        <begin position="39"/>
        <end position="146"/>
    </location>
</feature>
<dbReference type="Proteomes" id="UP000188357">
    <property type="component" value="Unassembled WGS sequence"/>
</dbReference>
<dbReference type="Pfam" id="PF00561">
    <property type="entry name" value="Abhydrolase_1"/>
    <property type="match status" value="1"/>
</dbReference>
<dbReference type="SUPFAM" id="SSF53474">
    <property type="entry name" value="alpha/beta-Hydrolases"/>
    <property type="match status" value="1"/>
</dbReference>
<sequence>MTLSPPKFKTDPFFNLEDKWIQTAPQEITHCYDQGEGLPVLLLHGSGSGTSAAMTWWQNIPHLSQSYRAIAFDSIGYGETVNDPDSTYGIKQWGDHTLRLMDALNIEKAWLMGSSLGGWIALQLALDHPERIYGVISIGTGGAKQIDKTKAAPTAKPQNTLSEALIKQDLQKNICNDAMVCDTLVRLRYQAALKEQAGGLRPTLLAARDRDRIHFALDFEGLAKLTLPVLLIHGVNDKVVPLSRSLELLNVMPSADAHFYSQAGHWPHIGKAREFNELVNSYIQHNS</sequence>
<accession>A0A1R4GVA5</accession>
<dbReference type="InterPro" id="IPR050266">
    <property type="entry name" value="AB_hydrolase_sf"/>
</dbReference>
<organism evidence="3 4">
    <name type="scientific">Psychrobacter piechaudii</name>
    <dbReference type="NCBI Taxonomy" id="1945521"/>
    <lineage>
        <taxon>Bacteria</taxon>
        <taxon>Pseudomonadati</taxon>
        <taxon>Pseudomonadota</taxon>
        <taxon>Gammaproteobacteria</taxon>
        <taxon>Moraxellales</taxon>
        <taxon>Moraxellaceae</taxon>
        <taxon>Psychrobacter</taxon>
    </lineage>
</organism>
<evidence type="ECO:0000313" key="3">
    <source>
        <dbReference type="EMBL" id="SJM72129.1"/>
    </source>
</evidence>
<gene>
    <name evidence="3" type="primary">xylF_1</name>
    <name evidence="3" type="ORF">A1232T_01559</name>
</gene>
<dbReference type="InterPro" id="IPR029058">
    <property type="entry name" value="AB_hydrolase_fold"/>
</dbReference>
<dbReference type="STRING" id="1945521.A1232T_01559"/>
<reference evidence="3 4" key="1">
    <citation type="submission" date="2017-02" db="EMBL/GenBank/DDBJ databases">
        <authorList>
            <person name="Peterson S.W."/>
        </authorList>
    </citation>
    <scope>NUCLEOTIDE SEQUENCE [LARGE SCALE GENOMIC DNA]</scope>
    <source>
        <strain evidence="3">Psychrobacter_piechaudii</strain>
    </source>
</reference>
<keyword evidence="1 3" id="KW-0378">Hydrolase</keyword>
<evidence type="ECO:0000256" key="1">
    <source>
        <dbReference type="ARBA" id="ARBA00022801"/>
    </source>
</evidence>
<evidence type="ECO:0000313" key="4">
    <source>
        <dbReference type="Proteomes" id="UP000188357"/>
    </source>
</evidence>
<dbReference type="Gene3D" id="3.40.50.1820">
    <property type="entry name" value="alpha/beta hydrolase"/>
    <property type="match status" value="1"/>
</dbReference>
<dbReference type="InterPro" id="IPR000073">
    <property type="entry name" value="AB_hydrolase_1"/>
</dbReference>
<keyword evidence="4" id="KW-1185">Reference proteome</keyword>